<dbReference type="PANTHER" id="PTHR11839">
    <property type="entry name" value="UDP/ADP-SUGAR PYROPHOSPHATASE"/>
    <property type="match status" value="1"/>
</dbReference>
<dbReference type="InterPro" id="IPR015797">
    <property type="entry name" value="NUDIX_hydrolase-like_dom_sf"/>
</dbReference>
<feature type="region of interest" description="Disordered" evidence="3">
    <location>
        <begin position="1"/>
        <end position="30"/>
    </location>
</feature>
<dbReference type="InterPro" id="IPR000086">
    <property type="entry name" value="NUDIX_hydrolase_dom"/>
</dbReference>
<proteinExistence type="predicted"/>
<evidence type="ECO:0000256" key="2">
    <source>
        <dbReference type="ARBA" id="ARBA00022801"/>
    </source>
</evidence>
<feature type="domain" description="Nudix hydrolase" evidence="4">
    <location>
        <begin position="77"/>
        <end position="206"/>
    </location>
</feature>
<comment type="caution">
    <text evidence="5">The sequence shown here is derived from an EMBL/GenBank/DDBJ whole genome shotgun (WGS) entry which is preliminary data.</text>
</comment>
<protein>
    <submittedName>
        <fullName evidence="5">NUDIX hydrolase</fullName>
    </submittedName>
</protein>
<dbReference type="PANTHER" id="PTHR11839:SF18">
    <property type="entry name" value="NUDIX HYDROLASE DOMAIN-CONTAINING PROTEIN"/>
    <property type="match status" value="1"/>
</dbReference>
<evidence type="ECO:0000313" key="5">
    <source>
        <dbReference type="EMBL" id="MCR9035936.1"/>
    </source>
</evidence>
<dbReference type="SUPFAM" id="SSF55811">
    <property type="entry name" value="Nudix"/>
    <property type="match status" value="1"/>
</dbReference>
<dbReference type="RefSeq" id="WP_258498636.1">
    <property type="nucleotide sequence ID" value="NZ_JANSKA010000001.1"/>
</dbReference>
<evidence type="ECO:0000313" key="6">
    <source>
        <dbReference type="Proteomes" id="UP001204320"/>
    </source>
</evidence>
<reference evidence="5 6" key="1">
    <citation type="submission" date="2022-08" db="EMBL/GenBank/DDBJ databases">
        <title>Tractidigestivibacter montrealensis type strain KD21.</title>
        <authorList>
            <person name="Diop K."/>
            <person name="Richard C."/>
            <person name="Routy B."/>
        </authorList>
    </citation>
    <scope>NUCLEOTIDE SEQUENCE [LARGE SCALE GENOMIC DNA]</scope>
    <source>
        <strain evidence="5 6">KD21</strain>
    </source>
</reference>
<comment type="cofactor">
    <cofactor evidence="1">
        <name>Mg(2+)</name>
        <dbReference type="ChEBI" id="CHEBI:18420"/>
    </cofactor>
</comment>
<dbReference type="EMBL" id="JANSKA010000001">
    <property type="protein sequence ID" value="MCR9035936.1"/>
    <property type="molecule type" value="Genomic_DNA"/>
</dbReference>
<dbReference type="Pfam" id="PF00293">
    <property type="entry name" value="NUDIX"/>
    <property type="match status" value="1"/>
</dbReference>
<accession>A0ABT1Z6U4</accession>
<dbReference type="PROSITE" id="PS00893">
    <property type="entry name" value="NUDIX_BOX"/>
    <property type="match status" value="1"/>
</dbReference>
<evidence type="ECO:0000256" key="3">
    <source>
        <dbReference type="SAM" id="MobiDB-lite"/>
    </source>
</evidence>
<gene>
    <name evidence="5" type="ORF">NVS32_03120</name>
</gene>
<evidence type="ECO:0000259" key="4">
    <source>
        <dbReference type="PROSITE" id="PS51462"/>
    </source>
</evidence>
<name>A0ABT1Z6U4_9ACTN</name>
<dbReference type="InterPro" id="IPR020084">
    <property type="entry name" value="NUDIX_hydrolase_CS"/>
</dbReference>
<organism evidence="5 6">
    <name type="scientific">Tractidigestivibacter montrealensis</name>
    <dbReference type="NCBI Taxonomy" id="2972466"/>
    <lineage>
        <taxon>Bacteria</taxon>
        <taxon>Bacillati</taxon>
        <taxon>Actinomycetota</taxon>
        <taxon>Coriobacteriia</taxon>
        <taxon>Coriobacteriales</taxon>
        <taxon>Atopobiaceae</taxon>
        <taxon>Tractidigestivibacter</taxon>
    </lineage>
</organism>
<sequence length="237" mass="25566">MRSAADDLTFDGDRSSQDHVSGVPQARDLVLGEDDPRDASLEEHPVSEDVAWTGRIFNVNRLRVKLLDGRTAVRDVVRHPGAVAVVALTDEGRICLVRQFRMALDRVTVEIPAGKLDPGEDPLDAAHRELAEETGMQAKKMAYLTTIATSDGFCDELIHLYMATDLSYHQSSPDADEFINVDLVDLSELVDAVLDGRIEDAKTVVGALICDAIAHRLAPGEAAGPVNDPAGEGELDG</sequence>
<dbReference type="Gene3D" id="3.90.79.10">
    <property type="entry name" value="Nucleoside Triphosphate Pyrophosphohydrolase"/>
    <property type="match status" value="1"/>
</dbReference>
<dbReference type="GO" id="GO:0016787">
    <property type="term" value="F:hydrolase activity"/>
    <property type="evidence" value="ECO:0007669"/>
    <property type="project" value="UniProtKB-KW"/>
</dbReference>
<keyword evidence="2 5" id="KW-0378">Hydrolase</keyword>
<dbReference type="PROSITE" id="PS51462">
    <property type="entry name" value="NUDIX"/>
    <property type="match status" value="1"/>
</dbReference>
<keyword evidence="6" id="KW-1185">Reference proteome</keyword>
<dbReference type="Proteomes" id="UP001204320">
    <property type="component" value="Unassembled WGS sequence"/>
</dbReference>
<evidence type="ECO:0000256" key="1">
    <source>
        <dbReference type="ARBA" id="ARBA00001946"/>
    </source>
</evidence>